<dbReference type="Proteomes" id="UP000618460">
    <property type="component" value="Unassembled WGS sequence"/>
</dbReference>
<gene>
    <name evidence="1" type="ORF">GCM10011351_00710</name>
</gene>
<proteinExistence type="predicted"/>
<evidence type="ECO:0000313" key="1">
    <source>
        <dbReference type="EMBL" id="GGM18753.1"/>
    </source>
</evidence>
<dbReference type="EMBL" id="BMLG01000001">
    <property type="protein sequence ID" value="GGM18753.1"/>
    <property type="molecule type" value="Genomic_DNA"/>
</dbReference>
<keyword evidence="2" id="KW-1185">Reference proteome</keyword>
<reference evidence="1" key="2">
    <citation type="submission" date="2020-09" db="EMBL/GenBank/DDBJ databases">
        <authorList>
            <person name="Sun Q."/>
            <person name="Zhou Y."/>
        </authorList>
    </citation>
    <scope>NUCLEOTIDE SEQUENCE</scope>
    <source>
        <strain evidence="1">CGMCC 1.6333</strain>
    </source>
</reference>
<dbReference type="AlphaFoldDB" id="A0A917WPJ6"/>
<organism evidence="1 2">
    <name type="scientific">Paraliobacillus quinghaiensis</name>
    <dbReference type="NCBI Taxonomy" id="470815"/>
    <lineage>
        <taxon>Bacteria</taxon>
        <taxon>Bacillati</taxon>
        <taxon>Bacillota</taxon>
        <taxon>Bacilli</taxon>
        <taxon>Bacillales</taxon>
        <taxon>Bacillaceae</taxon>
        <taxon>Paraliobacillus</taxon>
    </lineage>
</organism>
<accession>A0A917WPJ6</accession>
<protein>
    <submittedName>
        <fullName evidence="1">Uncharacterized protein</fullName>
    </submittedName>
</protein>
<comment type="caution">
    <text evidence="1">The sequence shown here is derived from an EMBL/GenBank/DDBJ whole genome shotgun (WGS) entry which is preliminary data.</text>
</comment>
<name>A0A917WPJ6_9BACI</name>
<reference evidence="1" key="1">
    <citation type="journal article" date="2014" name="Int. J. Syst. Evol. Microbiol.">
        <title>Complete genome sequence of Corynebacterium casei LMG S-19264T (=DSM 44701T), isolated from a smear-ripened cheese.</title>
        <authorList>
            <consortium name="US DOE Joint Genome Institute (JGI-PGF)"/>
            <person name="Walter F."/>
            <person name="Albersmeier A."/>
            <person name="Kalinowski J."/>
            <person name="Ruckert C."/>
        </authorList>
    </citation>
    <scope>NUCLEOTIDE SEQUENCE</scope>
    <source>
        <strain evidence="1">CGMCC 1.6333</strain>
    </source>
</reference>
<sequence>MKQLYDNRAIIKKVSVIFRDKCPRKILTTNYLIICTDTFFGSGLEVSTIIHIMNKITKLDTPIITLPVICAVPFNLKKQTETLPQL</sequence>
<evidence type="ECO:0000313" key="2">
    <source>
        <dbReference type="Proteomes" id="UP000618460"/>
    </source>
</evidence>